<organism evidence="3 4">
    <name type="scientific">Ascaris lumbricoides</name>
    <name type="common">Giant roundworm</name>
    <dbReference type="NCBI Taxonomy" id="6252"/>
    <lineage>
        <taxon>Eukaryota</taxon>
        <taxon>Metazoa</taxon>
        <taxon>Ecdysozoa</taxon>
        <taxon>Nematoda</taxon>
        <taxon>Chromadorea</taxon>
        <taxon>Rhabditida</taxon>
        <taxon>Spirurina</taxon>
        <taxon>Ascaridomorpha</taxon>
        <taxon>Ascaridoidea</taxon>
        <taxon>Ascarididae</taxon>
        <taxon>Ascaris</taxon>
    </lineage>
</organism>
<name>A0A0M3IKY3_ASCLU</name>
<evidence type="ECO:0000256" key="1">
    <source>
        <dbReference type="SAM" id="MobiDB-lite"/>
    </source>
</evidence>
<evidence type="ECO:0000256" key="2">
    <source>
        <dbReference type="SAM" id="SignalP"/>
    </source>
</evidence>
<feature type="chain" id="PRO_5005657329" evidence="2">
    <location>
        <begin position="24"/>
        <end position="151"/>
    </location>
</feature>
<feature type="region of interest" description="Disordered" evidence="1">
    <location>
        <begin position="86"/>
        <end position="134"/>
    </location>
</feature>
<dbReference type="WBParaSite" id="ALUE_0001941101-mRNA-1">
    <property type="protein sequence ID" value="ALUE_0001941101-mRNA-1"/>
    <property type="gene ID" value="ALUE_0001941101"/>
</dbReference>
<feature type="signal peptide" evidence="2">
    <location>
        <begin position="1"/>
        <end position="23"/>
    </location>
</feature>
<reference evidence="4" key="1">
    <citation type="submission" date="2017-02" db="UniProtKB">
        <authorList>
            <consortium name="WormBaseParasite"/>
        </authorList>
    </citation>
    <scope>IDENTIFICATION</scope>
</reference>
<sequence length="151" mass="17045">MKAFNKLIEYCFALLTLSTATLSTIQSNYSQHIVRSPASIKNILLENFNKFSHDSKPSGGSLELFSAPEGQHDRIEGAQRIQKFLTPVEERSPSPHLPVASLSRRSAIAKPSHKDTRNSQHDCELREENPENGETAIRSARIKFYKVSVWH</sequence>
<evidence type="ECO:0000313" key="4">
    <source>
        <dbReference type="WBParaSite" id="ALUE_0001941101-mRNA-1"/>
    </source>
</evidence>
<keyword evidence="2" id="KW-0732">Signal</keyword>
<dbReference type="AlphaFoldDB" id="A0A0M3IKY3"/>
<dbReference type="Proteomes" id="UP000036681">
    <property type="component" value="Unplaced"/>
</dbReference>
<keyword evidence="3" id="KW-1185">Reference proteome</keyword>
<proteinExistence type="predicted"/>
<protein>
    <submittedName>
        <fullName evidence="4">Secreted protein</fullName>
    </submittedName>
</protein>
<evidence type="ECO:0000313" key="3">
    <source>
        <dbReference type="Proteomes" id="UP000036681"/>
    </source>
</evidence>
<accession>A0A0M3IKY3</accession>
<feature type="compositionally biased region" description="Basic and acidic residues" evidence="1">
    <location>
        <begin position="112"/>
        <end position="129"/>
    </location>
</feature>